<dbReference type="Proteomes" id="UP000639772">
    <property type="component" value="Chromosome 3"/>
</dbReference>
<proteinExistence type="predicted"/>
<dbReference type="OrthoDB" id="446244at2759"/>
<comment type="caution">
    <text evidence="2">The sequence shown here is derived from an EMBL/GenBank/DDBJ whole genome shotgun (WGS) entry which is preliminary data.</text>
</comment>
<reference evidence="2 3" key="1">
    <citation type="journal article" date="2020" name="Nat. Food">
        <title>A phased Vanilla planifolia genome enables genetic improvement of flavour and production.</title>
        <authorList>
            <person name="Hasing T."/>
            <person name="Tang H."/>
            <person name="Brym M."/>
            <person name="Khazi F."/>
            <person name="Huang T."/>
            <person name="Chambers A.H."/>
        </authorList>
    </citation>
    <scope>NUCLEOTIDE SEQUENCE [LARGE SCALE GENOMIC DNA]</scope>
    <source>
        <tissue evidence="2">Leaf</tissue>
    </source>
</reference>
<dbReference type="AlphaFoldDB" id="A0A835RQ78"/>
<dbReference type="EMBL" id="JADCNM010000003">
    <property type="protein sequence ID" value="KAG0490007.1"/>
    <property type="molecule type" value="Genomic_DNA"/>
</dbReference>
<sequence length="893" mass="101684">MGGKSHISSLNEINSAKYLMANKRLYDGVEAPRNSLDLPQETAIQQLASNESFMAKQSSSKMNFIGSEAPVKVLISEETSNTETIKHSGPSVIARLMGVDGLPPEIEQTIHVKEYLDDSPRKYMSRVQHFESNKTEFTSLSSTSFNKLKEESPLNYAKQYSSPSAKYMTSVTPSRREHPQEELLQKFKREFEAWQSSKVWECSRNLDLSDNHQIQKNEQIVVQENLGMGKMARYTNSNGYMFQKKPTGKEVYCPANKIRICPNRTDGGNFDKQCLPRRRENTAIRKKQVSYDLQTASSANFQEKRFRCCSPKKIVILKPSSDNYDIDEPWGGTSVALENSRSMEDFLEEVKERLRLEIEGKGRNDSIRGIATHTTLHERSANPKQLARDIAKHIRESITRECETTMLRSESTRTYRNDFDLNESSSPESIRRVTRKFMSDRLKSILKDDTNMEEFVLHCGRTRKPLLIKEKESSGLMNDFSKFGEGARFWEDKKAVEEPISKYQRCEQVKKVIYNAGTVSPPNLIRSFSAPASGNVFQKLLLEDHGVVNSTQVPQKNEASKGDSVLVARNRKDRFNLKGRVWNLRRNFSFSSHFFRKKISSMGESAAIDTFYYEKPIEAAVPLENGNFSLVQDNSTEVPPSPASFCNSPINEHHSPVSPLEIPFVEDNSSVPVSGELRMDLLGTGSCTKQVECKESEVEETEAQSYYNGDETKPARGSAKAYVRDILVVLGFCKDSTLDQALLSLDGQTKPIPPWVFREVENNYCKHGKKEHDYCKLDDMTINRRMLFDLINEALPCVLGGPRIFSMRKRWIQEMIELPRGRKLLDMLLHQIQMHANPMADEHQSVDRVVAWDVKLWLFSTASLEDVSSVGKEVEHVIIGELIDDLVSDLMDK</sequence>
<dbReference type="Pfam" id="PF14309">
    <property type="entry name" value="DUF4378"/>
    <property type="match status" value="1"/>
</dbReference>
<evidence type="ECO:0000259" key="1">
    <source>
        <dbReference type="Pfam" id="PF14309"/>
    </source>
</evidence>
<feature type="domain" description="DUF4378" evidence="1">
    <location>
        <begin position="721"/>
        <end position="885"/>
    </location>
</feature>
<accession>A0A835RQ78</accession>
<dbReference type="InterPro" id="IPR025486">
    <property type="entry name" value="DUF4378"/>
</dbReference>
<evidence type="ECO:0000313" key="3">
    <source>
        <dbReference type="Proteomes" id="UP000639772"/>
    </source>
</evidence>
<protein>
    <recommendedName>
        <fullName evidence="1">DUF4378 domain-containing protein</fullName>
    </recommendedName>
</protein>
<organism evidence="2 3">
    <name type="scientific">Vanilla planifolia</name>
    <name type="common">Vanilla</name>
    <dbReference type="NCBI Taxonomy" id="51239"/>
    <lineage>
        <taxon>Eukaryota</taxon>
        <taxon>Viridiplantae</taxon>
        <taxon>Streptophyta</taxon>
        <taxon>Embryophyta</taxon>
        <taxon>Tracheophyta</taxon>
        <taxon>Spermatophyta</taxon>
        <taxon>Magnoliopsida</taxon>
        <taxon>Liliopsida</taxon>
        <taxon>Asparagales</taxon>
        <taxon>Orchidaceae</taxon>
        <taxon>Vanilloideae</taxon>
        <taxon>Vanilleae</taxon>
        <taxon>Vanilla</taxon>
    </lineage>
</organism>
<gene>
    <name evidence="2" type="ORF">HPP92_006870</name>
</gene>
<name>A0A835RQ78_VANPL</name>
<evidence type="ECO:0000313" key="2">
    <source>
        <dbReference type="EMBL" id="KAG0490007.1"/>
    </source>
</evidence>
<dbReference type="PANTHER" id="PTHR40836:SF4">
    <property type="entry name" value="RB1-INDUCIBLE COILED-COIL PROTEIN"/>
    <property type="match status" value="1"/>
</dbReference>
<dbReference type="PANTHER" id="PTHR40836">
    <property type="entry name" value="RB1-INDUCIBLE COILED-COIL PROTEIN"/>
    <property type="match status" value="1"/>
</dbReference>